<keyword evidence="3" id="KW-0812">Transmembrane</keyword>
<feature type="region of interest" description="Disordered" evidence="2">
    <location>
        <begin position="318"/>
        <end position="361"/>
    </location>
</feature>
<evidence type="ECO:0000256" key="2">
    <source>
        <dbReference type="SAM" id="MobiDB-lite"/>
    </source>
</evidence>
<feature type="transmembrane region" description="Helical" evidence="3">
    <location>
        <begin position="212"/>
        <end position="233"/>
    </location>
</feature>
<dbReference type="EMBL" id="AP019377">
    <property type="protein sequence ID" value="BBH95157.1"/>
    <property type="molecule type" value="Genomic_DNA"/>
</dbReference>
<feature type="transmembrane region" description="Helical" evidence="3">
    <location>
        <begin position="140"/>
        <end position="164"/>
    </location>
</feature>
<gene>
    <name evidence="4" type="ORF">KTA_33560</name>
</gene>
<protein>
    <submittedName>
        <fullName evidence="4">Uncharacterized protein</fullName>
    </submittedName>
</protein>
<feature type="transmembrane region" description="Helical" evidence="3">
    <location>
        <begin position="176"/>
        <end position="200"/>
    </location>
</feature>
<keyword evidence="3" id="KW-1133">Transmembrane helix</keyword>
<reference evidence="4" key="1">
    <citation type="submission" date="2018-12" db="EMBL/GenBank/DDBJ databases">
        <title>Novel natural products biosynthetic potential of the class Ktedonobacteria.</title>
        <authorList>
            <person name="Zheng Y."/>
            <person name="Saitou A."/>
            <person name="Wang C.M."/>
            <person name="Toyoda A."/>
            <person name="Minakuchi Y."/>
            <person name="Sekiguchi Y."/>
            <person name="Ueda K."/>
            <person name="Takano H."/>
            <person name="Sakai Y."/>
            <person name="Yokota A."/>
            <person name="Yabe S."/>
        </authorList>
    </citation>
    <scope>NUCLEOTIDE SEQUENCE</scope>
    <source>
        <strain evidence="4">A3-2</strain>
    </source>
</reference>
<evidence type="ECO:0000256" key="1">
    <source>
        <dbReference type="SAM" id="Coils"/>
    </source>
</evidence>
<feature type="coiled-coil region" evidence="1">
    <location>
        <begin position="248"/>
        <end position="282"/>
    </location>
</feature>
<sequence>MAEAEDPKTVGGEPQTRDLVSLALQALQRWSLGPGPSPEPEGAPEASVPASDPAQAAVIAAQAEGQGRDQPLPSTLPTAAEDDPIARYRQKIEEFDADREAPIGKGVRLLLLTTGYVAPVCCAALLGWEFGELFGKGDFFFSTALHVLSLSGELIIAGLALATAWSLKRVGSDRHLLPRAVLCGALFLVASIGSATALWWALSASPIPPIVLAFRVLVPILIEVGGMAVVATLDFQSLEAFLAGLHRRAEAIQRLSEAELRLKAAEQEAANRQREYEEYRLMRARNEEVLLKMLEIQSRGALAALERQVKVIESEAVQPALPPAQPQQSKTEELPPVKEAPSWSLLTSQQAWNPRGHQART</sequence>
<keyword evidence="3" id="KW-0472">Membrane</keyword>
<name>A0A455T3N5_9CHLR</name>
<feature type="transmembrane region" description="Helical" evidence="3">
    <location>
        <begin position="109"/>
        <end position="128"/>
    </location>
</feature>
<organism evidence="4">
    <name type="scientific">Thermogemmatispora argillosa</name>
    <dbReference type="NCBI Taxonomy" id="2045280"/>
    <lineage>
        <taxon>Bacteria</taxon>
        <taxon>Bacillati</taxon>
        <taxon>Chloroflexota</taxon>
        <taxon>Ktedonobacteria</taxon>
        <taxon>Thermogemmatisporales</taxon>
        <taxon>Thermogemmatisporaceae</taxon>
        <taxon>Thermogemmatispora</taxon>
    </lineage>
</organism>
<keyword evidence="1" id="KW-0175">Coiled coil</keyword>
<accession>A0A455T3N5</accession>
<feature type="compositionally biased region" description="Low complexity" evidence="2">
    <location>
        <begin position="43"/>
        <end position="65"/>
    </location>
</feature>
<feature type="region of interest" description="Disordered" evidence="2">
    <location>
        <begin position="28"/>
        <end position="80"/>
    </location>
</feature>
<dbReference type="AlphaFoldDB" id="A0A455T3N5"/>
<proteinExistence type="predicted"/>
<evidence type="ECO:0000256" key="3">
    <source>
        <dbReference type="SAM" id="Phobius"/>
    </source>
</evidence>
<evidence type="ECO:0000313" key="4">
    <source>
        <dbReference type="EMBL" id="BBH95157.1"/>
    </source>
</evidence>